<dbReference type="PRINTS" id="PR00096">
    <property type="entry name" value="GATASE"/>
</dbReference>
<dbReference type="InterPro" id="IPR029062">
    <property type="entry name" value="Class_I_gatase-like"/>
</dbReference>
<dbReference type="PANTHER" id="PTHR43418:SF4">
    <property type="entry name" value="MULTIFUNCTIONAL TRYPTOPHAN BIOSYNTHESIS PROTEIN"/>
    <property type="match status" value="1"/>
</dbReference>
<gene>
    <name evidence="3" type="ORF">Pen02_53580</name>
</gene>
<protein>
    <submittedName>
        <fullName evidence="3">Glutamine amidotransferase</fullName>
    </submittedName>
</protein>
<organism evidence="3 4">
    <name type="scientific">Plantactinospora endophytica</name>
    <dbReference type="NCBI Taxonomy" id="673535"/>
    <lineage>
        <taxon>Bacteria</taxon>
        <taxon>Bacillati</taxon>
        <taxon>Actinomycetota</taxon>
        <taxon>Actinomycetes</taxon>
        <taxon>Micromonosporales</taxon>
        <taxon>Micromonosporaceae</taxon>
        <taxon>Plantactinospora</taxon>
    </lineage>
</organism>
<keyword evidence="4" id="KW-1185">Reference proteome</keyword>
<dbReference type="Gene3D" id="3.40.50.880">
    <property type="match status" value="1"/>
</dbReference>
<reference evidence="3 4" key="1">
    <citation type="submission" date="2021-01" db="EMBL/GenBank/DDBJ databases">
        <title>Whole genome shotgun sequence of Plantactinospora endophytica NBRC 110450.</title>
        <authorList>
            <person name="Komaki H."/>
            <person name="Tamura T."/>
        </authorList>
    </citation>
    <scope>NUCLEOTIDE SEQUENCE [LARGE SCALE GENOMIC DNA]</scope>
    <source>
        <strain evidence="3 4">NBRC 110450</strain>
    </source>
</reference>
<dbReference type="PRINTS" id="PR00099">
    <property type="entry name" value="CPSGATASE"/>
</dbReference>
<dbReference type="InterPro" id="IPR017926">
    <property type="entry name" value="GATASE"/>
</dbReference>
<dbReference type="SUPFAM" id="SSF52317">
    <property type="entry name" value="Class I glutamine amidotransferase-like"/>
    <property type="match status" value="1"/>
</dbReference>
<evidence type="ECO:0000313" key="3">
    <source>
        <dbReference type="EMBL" id="GIG90422.1"/>
    </source>
</evidence>
<dbReference type="PANTHER" id="PTHR43418">
    <property type="entry name" value="MULTIFUNCTIONAL TRYPTOPHAN BIOSYNTHESIS PROTEIN-RELATED"/>
    <property type="match status" value="1"/>
</dbReference>
<comment type="caution">
    <text evidence="3">The sequence shown here is derived from an EMBL/GenBank/DDBJ whole genome shotgun (WGS) entry which is preliminary data.</text>
</comment>
<keyword evidence="1 3" id="KW-0315">Glutamine amidotransferase</keyword>
<proteinExistence type="predicted"/>
<dbReference type="EMBL" id="BONW01000028">
    <property type="protein sequence ID" value="GIG90422.1"/>
    <property type="molecule type" value="Genomic_DNA"/>
</dbReference>
<name>A0ABQ4E823_9ACTN</name>
<dbReference type="InterPro" id="IPR006221">
    <property type="entry name" value="TrpG/PapA_dom"/>
</dbReference>
<dbReference type="PROSITE" id="PS51273">
    <property type="entry name" value="GATASE_TYPE_1"/>
    <property type="match status" value="1"/>
</dbReference>
<dbReference type="InterPro" id="IPR050472">
    <property type="entry name" value="Anth_synth/Amidotransfase"/>
</dbReference>
<dbReference type="NCBIfam" id="TIGR00566">
    <property type="entry name" value="trpG_papA"/>
    <property type="match status" value="1"/>
</dbReference>
<dbReference type="Pfam" id="PF00117">
    <property type="entry name" value="GATase"/>
    <property type="match status" value="1"/>
</dbReference>
<dbReference type="CDD" id="cd01743">
    <property type="entry name" value="GATase1_Anthranilate_Synthase"/>
    <property type="match status" value="1"/>
</dbReference>
<feature type="domain" description="Glutamine amidotransferase" evidence="2">
    <location>
        <begin position="4"/>
        <end position="185"/>
    </location>
</feature>
<evidence type="ECO:0000313" key="4">
    <source>
        <dbReference type="Proteomes" id="UP000646749"/>
    </source>
</evidence>
<evidence type="ECO:0000256" key="1">
    <source>
        <dbReference type="ARBA" id="ARBA00022962"/>
    </source>
</evidence>
<dbReference type="Proteomes" id="UP000646749">
    <property type="component" value="Unassembled WGS sequence"/>
</dbReference>
<sequence>MNVLLVDAYDSFVHIIRQYLRDLGVAVETVRSGTVPAPDLLARAPDAVVLGPGPGHPAESGHIELVRLFAGRAPILGVCLGHQAVALAFGGQIRIADRLMHGRTSPVRHDGRGVFRGLAPELVATRYHSLVVEEPVPDPLEVTAHSADDGYVMGLRHRHLPIEGVQFHPESITTAGGMRLLANFLDAPVPV</sequence>
<dbReference type="RefSeq" id="WP_203868844.1">
    <property type="nucleotide sequence ID" value="NZ_BONW01000028.1"/>
</dbReference>
<accession>A0ABQ4E823</accession>
<evidence type="ECO:0000259" key="2">
    <source>
        <dbReference type="Pfam" id="PF00117"/>
    </source>
</evidence>
<dbReference type="PRINTS" id="PR00097">
    <property type="entry name" value="ANTSNTHASEII"/>
</dbReference>